<accession>A0A1P8WMJ3</accession>
<gene>
    <name evidence="2" type="ORF">Fuma_04925</name>
</gene>
<protein>
    <submittedName>
        <fullName evidence="2">Uncharacterized protein</fullName>
    </submittedName>
</protein>
<keyword evidence="1" id="KW-1133">Transmembrane helix</keyword>
<proteinExistence type="predicted"/>
<dbReference type="Proteomes" id="UP000187735">
    <property type="component" value="Chromosome"/>
</dbReference>
<dbReference type="KEGG" id="fmr:Fuma_04925"/>
<name>A0A1P8WMJ3_9PLAN</name>
<keyword evidence="3" id="KW-1185">Reference proteome</keyword>
<evidence type="ECO:0000313" key="2">
    <source>
        <dbReference type="EMBL" id="APZ95269.1"/>
    </source>
</evidence>
<evidence type="ECO:0000313" key="3">
    <source>
        <dbReference type="Proteomes" id="UP000187735"/>
    </source>
</evidence>
<organism evidence="2 3">
    <name type="scientific">Fuerstiella marisgermanici</name>
    <dbReference type="NCBI Taxonomy" id="1891926"/>
    <lineage>
        <taxon>Bacteria</taxon>
        <taxon>Pseudomonadati</taxon>
        <taxon>Planctomycetota</taxon>
        <taxon>Planctomycetia</taxon>
        <taxon>Planctomycetales</taxon>
        <taxon>Planctomycetaceae</taxon>
        <taxon>Fuerstiella</taxon>
    </lineage>
</organism>
<dbReference type="EMBL" id="CP017641">
    <property type="protein sequence ID" value="APZ95269.1"/>
    <property type="molecule type" value="Genomic_DNA"/>
</dbReference>
<sequence length="70" mass="8048">MMLVMIKAWISTICILGVAMSIVVALRRYHDSTALTVLLTVFSIVFSNMVGERLFRFFNHQAIERDAKRD</sequence>
<feature type="transmembrane region" description="Helical" evidence="1">
    <location>
        <begin position="33"/>
        <end position="51"/>
    </location>
</feature>
<evidence type="ECO:0000256" key="1">
    <source>
        <dbReference type="SAM" id="Phobius"/>
    </source>
</evidence>
<feature type="transmembrane region" description="Helical" evidence="1">
    <location>
        <begin position="6"/>
        <end position="26"/>
    </location>
</feature>
<dbReference type="AlphaFoldDB" id="A0A1P8WMJ3"/>
<reference evidence="2 3" key="1">
    <citation type="journal article" date="2016" name="Front. Microbiol.">
        <title>Fuerstia marisgermanicae gen. nov., sp. nov., an Unusual Member of the Phylum Planctomycetes from the German Wadden Sea.</title>
        <authorList>
            <person name="Kohn T."/>
            <person name="Heuer A."/>
            <person name="Jogler M."/>
            <person name="Vollmers J."/>
            <person name="Boedeker C."/>
            <person name="Bunk B."/>
            <person name="Rast P."/>
            <person name="Borchert D."/>
            <person name="Glockner I."/>
            <person name="Freese H.M."/>
            <person name="Klenk H.P."/>
            <person name="Overmann J."/>
            <person name="Kaster A.K."/>
            <person name="Rohde M."/>
            <person name="Wiegand S."/>
            <person name="Jogler C."/>
        </authorList>
    </citation>
    <scope>NUCLEOTIDE SEQUENCE [LARGE SCALE GENOMIC DNA]</scope>
    <source>
        <strain evidence="2 3">NH11</strain>
    </source>
</reference>
<keyword evidence="1" id="KW-0812">Transmembrane</keyword>
<keyword evidence="1" id="KW-0472">Membrane</keyword>